<feature type="coiled-coil region" evidence="1">
    <location>
        <begin position="271"/>
        <end position="298"/>
    </location>
</feature>
<organism evidence="3 4">
    <name type="scientific">Hypsizygus marmoreus</name>
    <name type="common">White beech mushroom</name>
    <name type="synonym">Agaricus marmoreus</name>
    <dbReference type="NCBI Taxonomy" id="39966"/>
    <lineage>
        <taxon>Eukaryota</taxon>
        <taxon>Fungi</taxon>
        <taxon>Dikarya</taxon>
        <taxon>Basidiomycota</taxon>
        <taxon>Agaricomycotina</taxon>
        <taxon>Agaricomycetes</taxon>
        <taxon>Agaricomycetidae</taxon>
        <taxon>Agaricales</taxon>
        <taxon>Tricholomatineae</taxon>
        <taxon>Lyophyllaceae</taxon>
        <taxon>Hypsizygus</taxon>
    </lineage>
</organism>
<sequence>MTPTDSANHRISRVPSFLGRPVQSPMGPRTRFPRSTTTSPDRPSSRDSLLTLNEPSPAYPSSPARSDSALPVIIEQPPLVDASPLQPIYKTLPKPATLVPTPSISFDSVPVQFKALPLEAALWTFNSGELREIVARAIRTSGRESFIRLLSLENTDTILPAEVERLTTRKEMAQSKYRFLVHRRTMLLQALNSSSVSPEKKVPEDGVAVVSKLTQQLSQTTAEGDELMEELLRVTDQLAQISKMTDQHCASALAVGLRKLNKSYAKRTESLISARSRIEQLELELEEAWKEAERVAREMDAIDSGAGALESDEEEDLYDAHEEAVIETAEKVPVGTASRRTSQAASLVLAGLVSKRDPSPPPPLPPLKDLPAFSPLSPMPRLSALTPSPITPHPMTPPHQDPQSDAASIRSTKSGKSAKSTRSGKSTRSVRTSDGTRLSLVSAAKTRSHRASKGSLRLPKTPLPHQYPPVPDLPIEFTSIPHTGSPQASSRLLPWGSDSASVATAGTVGTRMRRTSMDWVGVVRAPTLVRRRSSAESFTPTVTMDDIGVRPHMGRSGREDEIQVVMRTPPLRPAGVFGSYPLLLFVSDVTFPAPPDHPTQSIPSMWLMADEAPQKAPSTSTSMKRAISNPFTLFPSTSSSPAAPPIRRGASSSSSLGRIGYSNKLKILTKRYSLPFPLFKNRSAESHSELSPGGSSKSAPGGIGGS</sequence>
<feature type="region of interest" description="Disordered" evidence="2">
    <location>
        <begin position="633"/>
        <end position="655"/>
    </location>
</feature>
<feature type="region of interest" description="Disordered" evidence="2">
    <location>
        <begin position="353"/>
        <end position="464"/>
    </location>
</feature>
<protein>
    <submittedName>
        <fullName evidence="3">Uncharacterized protein</fullName>
    </submittedName>
</protein>
<dbReference type="OrthoDB" id="3271284at2759"/>
<dbReference type="STRING" id="39966.A0A369JIA8"/>
<evidence type="ECO:0000256" key="1">
    <source>
        <dbReference type="SAM" id="Coils"/>
    </source>
</evidence>
<feature type="compositionally biased region" description="Polar residues" evidence="2">
    <location>
        <begin position="401"/>
        <end position="436"/>
    </location>
</feature>
<feature type="compositionally biased region" description="Pro residues" evidence="2">
    <location>
        <begin position="389"/>
        <end position="400"/>
    </location>
</feature>
<evidence type="ECO:0000313" key="3">
    <source>
        <dbReference type="EMBL" id="RDB18566.1"/>
    </source>
</evidence>
<evidence type="ECO:0000313" key="4">
    <source>
        <dbReference type="Proteomes" id="UP000076154"/>
    </source>
</evidence>
<keyword evidence="1" id="KW-0175">Coiled coil</keyword>
<feature type="region of interest" description="Disordered" evidence="2">
    <location>
        <begin position="1"/>
        <end position="66"/>
    </location>
</feature>
<feature type="compositionally biased region" description="Low complexity" evidence="2">
    <location>
        <begin position="55"/>
        <end position="66"/>
    </location>
</feature>
<feature type="compositionally biased region" description="Pro residues" evidence="2">
    <location>
        <begin position="359"/>
        <end position="368"/>
    </location>
</feature>
<evidence type="ECO:0000256" key="2">
    <source>
        <dbReference type="SAM" id="MobiDB-lite"/>
    </source>
</evidence>
<name>A0A369JIA8_HYPMA</name>
<dbReference type="EMBL" id="LUEZ02000101">
    <property type="protein sequence ID" value="RDB18566.1"/>
    <property type="molecule type" value="Genomic_DNA"/>
</dbReference>
<feature type="compositionally biased region" description="Low complexity" evidence="2">
    <location>
        <begin position="691"/>
        <end position="700"/>
    </location>
</feature>
<keyword evidence="4" id="KW-1185">Reference proteome</keyword>
<dbReference type="InParanoid" id="A0A369JIA8"/>
<reference evidence="3" key="1">
    <citation type="submission" date="2018-04" db="EMBL/GenBank/DDBJ databases">
        <title>Whole genome sequencing of Hypsizygus marmoreus.</title>
        <authorList>
            <person name="Choi I.-G."/>
            <person name="Min B."/>
            <person name="Kim J.-G."/>
            <person name="Kim S."/>
            <person name="Oh Y.-L."/>
            <person name="Kong W.-S."/>
            <person name="Park H."/>
            <person name="Jeong J."/>
            <person name="Song E.-S."/>
        </authorList>
    </citation>
    <scope>NUCLEOTIDE SEQUENCE [LARGE SCALE GENOMIC DNA]</scope>
    <source>
        <strain evidence="3">51987-8</strain>
    </source>
</reference>
<gene>
    <name evidence="3" type="ORF">Hypma_000217</name>
</gene>
<comment type="caution">
    <text evidence="3">The sequence shown here is derived from an EMBL/GenBank/DDBJ whole genome shotgun (WGS) entry which is preliminary data.</text>
</comment>
<feature type="region of interest" description="Disordered" evidence="2">
    <location>
        <begin position="683"/>
        <end position="706"/>
    </location>
</feature>
<feature type="compositionally biased region" description="Low complexity" evidence="2">
    <location>
        <begin position="28"/>
        <end position="48"/>
    </location>
</feature>
<proteinExistence type="predicted"/>
<accession>A0A369JIA8</accession>
<dbReference type="Proteomes" id="UP000076154">
    <property type="component" value="Unassembled WGS sequence"/>
</dbReference>
<dbReference type="AlphaFoldDB" id="A0A369JIA8"/>